<evidence type="ECO:0000313" key="1">
    <source>
        <dbReference type="EMBL" id="KAJ9126490.1"/>
    </source>
</evidence>
<keyword evidence="2" id="KW-1185">Reference proteome</keyword>
<organism evidence="1 2">
    <name type="scientific">Naganishia onofrii</name>
    <dbReference type="NCBI Taxonomy" id="1851511"/>
    <lineage>
        <taxon>Eukaryota</taxon>
        <taxon>Fungi</taxon>
        <taxon>Dikarya</taxon>
        <taxon>Basidiomycota</taxon>
        <taxon>Agaricomycotina</taxon>
        <taxon>Tremellomycetes</taxon>
        <taxon>Filobasidiales</taxon>
        <taxon>Filobasidiaceae</taxon>
        <taxon>Naganishia</taxon>
    </lineage>
</organism>
<comment type="caution">
    <text evidence="1">The sequence shown here is derived from an EMBL/GenBank/DDBJ whole genome shotgun (WGS) entry which is preliminary data.</text>
</comment>
<gene>
    <name evidence="1" type="ORF">QFC24_002233</name>
</gene>
<evidence type="ECO:0000313" key="2">
    <source>
        <dbReference type="Proteomes" id="UP001234202"/>
    </source>
</evidence>
<proteinExistence type="predicted"/>
<sequence length="128" mass="13204">MNTTDWTATTLSPQARTATHTMSPPLSAEANGKGADVNGMQESPLKNAQVPLKRKEMDQGSVDPSSTSSTTAGSSSASSKRPKTMKPSSSDGSETLISGTFVRGKLIDHIGSALEPVEITDGGPASKQ</sequence>
<reference evidence="1" key="1">
    <citation type="submission" date="2023-04" db="EMBL/GenBank/DDBJ databases">
        <title>Draft Genome sequencing of Naganishia species isolated from polar environments using Oxford Nanopore Technology.</title>
        <authorList>
            <person name="Leo P."/>
            <person name="Venkateswaran K."/>
        </authorList>
    </citation>
    <scope>NUCLEOTIDE SEQUENCE</scope>
    <source>
        <strain evidence="1">DBVPG 5303</strain>
    </source>
</reference>
<name>A0ACC2XR17_9TREE</name>
<dbReference type="Proteomes" id="UP001234202">
    <property type="component" value="Unassembled WGS sequence"/>
</dbReference>
<protein>
    <submittedName>
        <fullName evidence="1">Uncharacterized protein</fullName>
    </submittedName>
</protein>
<accession>A0ACC2XR17</accession>
<dbReference type="EMBL" id="JASBWV010000005">
    <property type="protein sequence ID" value="KAJ9126490.1"/>
    <property type="molecule type" value="Genomic_DNA"/>
</dbReference>